<dbReference type="SUPFAM" id="SSF50249">
    <property type="entry name" value="Nucleic acid-binding proteins"/>
    <property type="match status" value="1"/>
</dbReference>
<dbReference type="PaxDb" id="211586-SO_0733"/>
<evidence type="ECO:0000313" key="4">
    <source>
        <dbReference type="EMBL" id="AAN53811.1"/>
    </source>
</evidence>
<dbReference type="PANTHER" id="PTHR12962:SF1">
    <property type="entry name" value="COLD SHOCK DOMAIN-CONTAINING PROTEIN CG9705"/>
    <property type="match status" value="1"/>
</dbReference>
<dbReference type="FunFam" id="2.40.50.140:FF:000501">
    <property type="entry name" value="Cold shock protein"/>
    <property type="match status" value="1"/>
</dbReference>
<reference evidence="4 5" key="2">
    <citation type="journal article" date="2005" name="Proteomics">
        <title>Global detection and characterization of hypothetical proteins in Shewanella oneidensis MR-1 using LC-MS based proteomics.</title>
        <authorList>
            <person name="Elias D.A."/>
            <person name="Monroe M.E."/>
            <person name="Marshall M.J."/>
            <person name="Romine M.F."/>
            <person name="Belieav A.S."/>
            <person name="Fredrickson J.K."/>
            <person name="Anderson G.A."/>
            <person name="Smith R.D."/>
            <person name="Lipton M.S."/>
        </authorList>
    </citation>
    <scope>NUCLEOTIDE SEQUENCE [LARGE SCALE GENOMIC DNA]</scope>
    <source>
        <strain evidence="5">ATCC 700550 / JCM 31522 / CIP 106686 / LMG 19005 / NCIMB 14063 / MR-1</strain>
    </source>
</reference>
<accession>Q8EIU8</accession>
<dbReference type="InterPro" id="IPR012340">
    <property type="entry name" value="NA-bd_OB-fold"/>
</dbReference>
<keyword evidence="5" id="KW-1185">Reference proteome</keyword>
<dbReference type="AlphaFoldDB" id="Q8EIU8"/>
<dbReference type="RefSeq" id="WP_011071042.1">
    <property type="nucleotide sequence ID" value="NC_004347.2"/>
</dbReference>
<dbReference type="PROSITE" id="PS51857">
    <property type="entry name" value="CSD_2"/>
    <property type="match status" value="1"/>
</dbReference>
<dbReference type="OrthoDB" id="72963at2"/>
<protein>
    <submittedName>
        <fullName evidence="4">Cold-shock DNA-binding domain protein</fullName>
    </submittedName>
</protein>
<dbReference type="PATRIC" id="fig|211586.12.peg.702"/>
<name>Q8EIU8_SHEON</name>
<dbReference type="InterPro" id="IPR008613">
    <property type="entry name" value="Excalibur_Ca-bd_domain"/>
</dbReference>
<gene>
    <name evidence="4" type="ordered locus">SO_0733</name>
</gene>
<keyword evidence="1" id="KW-0597">Phosphoprotein</keyword>
<dbReference type="BioCyc" id="SONE211586:G1GMP-686-MONOMER"/>
<reference evidence="4 5" key="1">
    <citation type="journal article" date="2002" name="Nat. Biotechnol.">
        <title>Genome sequence of the dissimilatory metal ion-reducing bacterium Shewanella oneidensis.</title>
        <authorList>
            <person name="Heidelberg J.F."/>
            <person name="Paulsen I.T."/>
            <person name="Nelson K.E."/>
            <person name="Gaidos E.J."/>
            <person name="Nelson W.C."/>
            <person name="Read T.D."/>
            <person name="Eisen J.A."/>
            <person name="Seshadri R."/>
            <person name="Ward N."/>
            <person name="Methe B."/>
            <person name="Clayton R.A."/>
            <person name="Meyer T."/>
            <person name="Tsapin A."/>
            <person name="Scott J."/>
            <person name="Beanan M."/>
            <person name="Brinkac L."/>
            <person name="Daugherty S."/>
            <person name="DeBoy R.T."/>
            <person name="Dodson R.J."/>
            <person name="Durkin A.S."/>
            <person name="Haft D.H."/>
            <person name="Kolonay J.F."/>
            <person name="Madupu R."/>
            <person name="Peterson J.D."/>
            <person name="Umayam L.A."/>
            <person name="White O."/>
            <person name="Wolf A.M."/>
            <person name="Vamathevan J."/>
            <person name="Weidman J."/>
            <person name="Impraim M."/>
            <person name="Lee K."/>
            <person name="Berry K."/>
            <person name="Lee C."/>
            <person name="Mueller J."/>
            <person name="Khouri H."/>
            <person name="Gill J."/>
            <person name="Utterback T.R."/>
            <person name="McDonald L.A."/>
            <person name="Feldblyum T.V."/>
            <person name="Smith H.O."/>
            <person name="Venter J.C."/>
            <person name="Nealson K.H."/>
            <person name="Fraser C.M."/>
        </authorList>
    </citation>
    <scope>NUCLEOTIDE SEQUENCE [LARGE SCALE GENOMIC DNA]</scope>
    <source>
        <strain evidence="5">ATCC 700550 / JCM 31522 / CIP 106686 / LMG 19005 / NCIMB 14063 / MR-1</strain>
    </source>
</reference>
<dbReference type="SMART" id="SM00357">
    <property type="entry name" value="CSP"/>
    <property type="match status" value="1"/>
</dbReference>
<dbReference type="HOGENOM" id="CLU_098919_0_1_6"/>
<dbReference type="GO" id="GO:0003730">
    <property type="term" value="F:mRNA 3'-UTR binding"/>
    <property type="evidence" value="ECO:0000318"/>
    <property type="project" value="GO_Central"/>
</dbReference>
<dbReference type="eggNOG" id="COG1278">
    <property type="taxonomic scope" value="Bacteria"/>
</dbReference>
<keyword evidence="4" id="KW-0238">DNA-binding</keyword>
<dbReference type="GO" id="GO:0005829">
    <property type="term" value="C:cytosol"/>
    <property type="evidence" value="ECO:0007669"/>
    <property type="project" value="UniProtKB-ARBA"/>
</dbReference>
<proteinExistence type="predicted"/>
<dbReference type="EMBL" id="AE014299">
    <property type="protein sequence ID" value="AAN53811.1"/>
    <property type="molecule type" value="Genomic_DNA"/>
</dbReference>
<sequence>MLMDRGVLVRWNEEKGFGFIQPEQSGARDVFIHISALKMMARKPKVGDSILYHAEVQHDGKIKAVMASIEGVAVLAASPVSKGPTRTPQTNRATNLPHSSKGQTSFNRVISILLLIALAGFGYGQYQQRQETAIDVNQDPAEVLQQQNSLEVQFQCETGKTHCSHMRSCAEATFYIQNCPNTQMDGDDDGIPCESQWCSSSML</sequence>
<feature type="compositionally biased region" description="Polar residues" evidence="2">
    <location>
        <begin position="84"/>
        <end position="101"/>
    </location>
</feature>
<reference evidence="4 5" key="3">
    <citation type="journal article" date="2008" name="Appl. Environ. Microbiol.">
        <title>Identification of mobile elements and pseudogenes in the Shewanella oneidensis MR-1 genome.</title>
        <authorList>
            <person name="Romine M.F."/>
            <person name="Carlson T.S."/>
            <person name="Norbeck A.D."/>
            <person name="McCue L.A."/>
            <person name="Lipton M.S."/>
        </authorList>
    </citation>
    <scope>NUCLEOTIDE SEQUENCE [LARGE SCALE GENOMIC DNA]</scope>
    <source>
        <strain evidence="5">ATCC 700550 / JCM 31522 / CIP 106686 / LMG 19005 / NCIMB 14063 / MR-1</strain>
    </source>
</reference>
<feature type="domain" description="CSD" evidence="3">
    <location>
        <begin position="3"/>
        <end position="69"/>
    </location>
</feature>
<dbReference type="PANTHER" id="PTHR12962">
    <property type="entry name" value="CALCIUM-REGULATED HEAT STABLE PROTEIN CRHSP-24-RELATED"/>
    <property type="match status" value="1"/>
</dbReference>
<dbReference type="Gene3D" id="2.40.50.140">
    <property type="entry name" value="Nucleic acid-binding proteins"/>
    <property type="match status" value="1"/>
</dbReference>
<reference evidence="4 5" key="4">
    <citation type="journal article" date="2011" name="BMC Genomics">
        <title>Genome-wide protein localization prediction strategies for gram negative bacteria.</title>
        <authorList>
            <person name="Romine M.F."/>
        </authorList>
    </citation>
    <scope>NUCLEOTIDE SEQUENCE [LARGE SCALE GENOMIC DNA]</scope>
    <source>
        <strain evidence="5">ATCC 700550 / JCM 31522 / CIP 106686 / LMG 19005 / NCIMB 14063 / MR-1</strain>
    </source>
</reference>
<dbReference type="GO" id="GO:0003677">
    <property type="term" value="F:DNA binding"/>
    <property type="evidence" value="ECO:0007669"/>
    <property type="project" value="UniProtKB-KW"/>
</dbReference>
<dbReference type="InterPro" id="IPR011129">
    <property type="entry name" value="CSD"/>
</dbReference>
<evidence type="ECO:0000256" key="2">
    <source>
        <dbReference type="SAM" id="MobiDB-lite"/>
    </source>
</evidence>
<organism evidence="4 5">
    <name type="scientific">Shewanella oneidensis (strain ATCC 700550 / JCM 31522 / CIP 106686 / LMG 19005 / NCIMB 14063 / MR-1)</name>
    <dbReference type="NCBI Taxonomy" id="211586"/>
    <lineage>
        <taxon>Bacteria</taxon>
        <taxon>Pseudomonadati</taxon>
        <taxon>Pseudomonadota</taxon>
        <taxon>Gammaproteobacteria</taxon>
        <taxon>Alteromonadales</taxon>
        <taxon>Shewanellaceae</taxon>
        <taxon>Shewanella</taxon>
    </lineage>
</organism>
<dbReference type="CDD" id="cd04458">
    <property type="entry name" value="CSP_CDS"/>
    <property type="match status" value="1"/>
</dbReference>
<evidence type="ECO:0000259" key="3">
    <source>
        <dbReference type="PROSITE" id="PS51857"/>
    </source>
</evidence>
<dbReference type="Pfam" id="PF00313">
    <property type="entry name" value="CSD"/>
    <property type="match status" value="1"/>
</dbReference>
<dbReference type="STRING" id="211586.SO_0733"/>
<dbReference type="Pfam" id="PF05901">
    <property type="entry name" value="Excalibur"/>
    <property type="match status" value="1"/>
</dbReference>
<dbReference type="GO" id="GO:0005737">
    <property type="term" value="C:cytoplasm"/>
    <property type="evidence" value="ECO:0000318"/>
    <property type="project" value="GO_Central"/>
</dbReference>
<evidence type="ECO:0000313" key="5">
    <source>
        <dbReference type="Proteomes" id="UP000008186"/>
    </source>
</evidence>
<dbReference type="Proteomes" id="UP000008186">
    <property type="component" value="Chromosome"/>
</dbReference>
<dbReference type="InterPro" id="IPR052069">
    <property type="entry name" value="Ca-reg_mRNA-binding_domain"/>
</dbReference>
<dbReference type="InterPro" id="IPR002059">
    <property type="entry name" value="CSP_DNA-bd"/>
</dbReference>
<dbReference type="GO" id="GO:0043488">
    <property type="term" value="P:regulation of mRNA stability"/>
    <property type="evidence" value="ECO:0000318"/>
    <property type="project" value="GO_Central"/>
</dbReference>
<dbReference type="SMART" id="SM00894">
    <property type="entry name" value="Excalibur"/>
    <property type="match status" value="1"/>
</dbReference>
<feature type="region of interest" description="Disordered" evidence="2">
    <location>
        <begin position="80"/>
        <end position="101"/>
    </location>
</feature>
<dbReference type="KEGG" id="son:SO_0733"/>
<evidence type="ECO:0000256" key="1">
    <source>
        <dbReference type="ARBA" id="ARBA00022553"/>
    </source>
</evidence>